<evidence type="ECO:0000313" key="1">
    <source>
        <dbReference type="EMBL" id="KAF8767506.1"/>
    </source>
</evidence>
<sequence length="122" mass="13501">MNHVSSVMGYSTITTAICGPNSIHPQKHQEPWFINLCPGILGERLLGAYLLSERLAGHSYLIFLCDVLPDFLDDILLVAIQGLWSKLDGDPAHFYVPVFYVPAPGYSFGISWRWIGIGGPLL</sequence>
<reference evidence="1" key="2">
    <citation type="submission" date="2020-06" db="EMBL/GenBank/DDBJ databases">
        <authorList>
            <person name="Sheffer M."/>
        </authorList>
    </citation>
    <scope>NUCLEOTIDE SEQUENCE</scope>
</reference>
<reference evidence="1" key="1">
    <citation type="journal article" date="2020" name="bioRxiv">
        <title>Chromosome-level reference genome of the European wasp spider Argiope bruennichi: a resource for studies on range expansion and evolutionary adaptation.</title>
        <authorList>
            <person name="Sheffer M.M."/>
            <person name="Hoppe A."/>
            <person name="Krehenwinkel H."/>
            <person name="Uhl G."/>
            <person name="Kuss A.W."/>
            <person name="Jensen L."/>
            <person name="Jensen C."/>
            <person name="Gillespie R.G."/>
            <person name="Hoff K.J."/>
            <person name="Prost S."/>
        </authorList>
    </citation>
    <scope>NUCLEOTIDE SEQUENCE</scope>
</reference>
<keyword evidence="2" id="KW-1185">Reference proteome</keyword>
<proteinExistence type="predicted"/>
<name>A0A8T0E861_ARGBR</name>
<accession>A0A8T0E861</accession>
<evidence type="ECO:0000313" key="2">
    <source>
        <dbReference type="Proteomes" id="UP000807504"/>
    </source>
</evidence>
<comment type="caution">
    <text evidence="1">The sequence shown here is derived from an EMBL/GenBank/DDBJ whole genome shotgun (WGS) entry which is preliminary data.</text>
</comment>
<gene>
    <name evidence="1" type="ORF">HNY73_020454</name>
</gene>
<organism evidence="1 2">
    <name type="scientific">Argiope bruennichi</name>
    <name type="common">Wasp spider</name>
    <name type="synonym">Aranea bruennichi</name>
    <dbReference type="NCBI Taxonomy" id="94029"/>
    <lineage>
        <taxon>Eukaryota</taxon>
        <taxon>Metazoa</taxon>
        <taxon>Ecdysozoa</taxon>
        <taxon>Arthropoda</taxon>
        <taxon>Chelicerata</taxon>
        <taxon>Arachnida</taxon>
        <taxon>Araneae</taxon>
        <taxon>Araneomorphae</taxon>
        <taxon>Entelegynae</taxon>
        <taxon>Araneoidea</taxon>
        <taxon>Araneidae</taxon>
        <taxon>Argiope</taxon>
    </lineage>
</organism>
<protein>
    <submittedName>
        <fullName evidence="1">Uncharacterized protein</fullName>
    </submittedName>
</protein>
<dbReference type="Proteomes" id="UP000807504">
    <property type="component" value="Unassembled WGS sequence"/>
</dbReference>
<dbReference type="AlphaFoldDB" id="A0A8T0E861"/>
<dbReference type="EMBL" id="JABXBU010002230">
    <property type="protein sequence ID" value="KAF8767506.1"/>
    <property type="molecule type" value="Genomic_DNA"/>
</dbReference>